<keyword evidence="7" id="KW-1185">Reference proteome</keyword>
<keyword evidence="3" id="KW-0805">Transcription regulation</keyword>
<protein>
    <submittedName>
        <fullName evidence="6">Antitermination regulator</fullName>
    </submittedName>
</protein>
<dbReference type="Pfam" id="PF13185">
    <property type="entry name" value="GAF_2"/>
    <property type="match status" value="1"/>
</dbReference>
<dbReference type="InterPro" id="IPR012074">
    <property type="entry name" value="GAF_ANTAR"/>
</dbReference>
<dbReference type="PIRSF" id="PIRSF036625">
    <property type="entry name" value="GAF_ANTAR"/>
    <property type="match status" value="1"/>
</dbReference>
<dbReference type="InterPro" id="IPR029016">
    <property type="entry name" value="GAF-like_dom_sf"/>
</dbReference>
<dbReference type="RefSeq" id="WP_085109077.1">
    <property type="nucleotide sequence ID" value="NZ_JACKSN010000171.1"/>
</dbReference>
<dbReference type="SUPFAM" id="SSF52172">
    <property type="entry name" value="CheY-like"/>
    <property type="match status" value="1"/>
</dbReference>
<dbReference type="InterPro" id="IPR011006">
    <property type="entry name" value="CheY-like_superfamily"/>
</dbReference>
<dbReference type="OrthoDB" id="3688893at2"/>
<dbReference type="Gene3D" id="1.10.10.10">
    <property type="entry name" value="Winged helix-like DNA-binding domain superfamily/Winged helix DNA-binding domain"/>
    <property type="match status" value="1"/>
</dbReference>
<dbReference type="Gene3D" id="3.30.450.40">
    <property type="match status" value="1"/>
</dbReference>
<evidence type="ECO:0000259" key="5">
    <source>
        <dbReference type="PROSITE" id="PS50921"/>
    </source>
</evidence>
<evidence type="ECO:0000256" key="4">
    <source>
        <dbReference type="ARBA" id="ARBA00023163"/>
    </source>
</evidence>
<comment type="caution">
    <text evidence="6">The sequence shown here is derived from an EMBL/GenBank/DDBJ whole genome shotgun (WGS) entry which is preliminary data.</text>
</comment>
<sequence length="244" mass="25877">MTEPAPGAPTDVDPANVFAALAEIVYRGSDLSEVYSAICMAATLLVPACDHASMLVRRGGRYEIAAASDGVARRIDEMERELGEGPCLDAIEDEAAQIDSDITVRSTWPRLAERVMAETPVRGVMGFRLLVNDRKEAALNLFSDTPDAFDTAAAERAVVLAAFASVAVNAVVRGEDVATLQRGLDSNREIGKAIGMLMLLNGVSDADAFDMLRRVSQETNVKLAKVAAQVIAGSGRLDPNSAAQ</sequence>
<dbReference type="SUPFAM" id="SSF55781">
    <property type="entry name" value="GAF domain-like"/>
    <property type="match status" value="1"/>
</dbReference>
<evidence type="ECO:0000256" key="3">
    <source>
        <dbReference type="ARBA" id="ARBA00023015"/>
    </source>
</evidence>
<dbReference type="Pfam" id="PF03861">
    <property type="entry name" value="ANTAR"/>
    <property type="match status" value="1"/>
</dbReference>
<gene>
    <name evidence="6" type="ORF">AWC30_05170</name>
</gene>
<evidence type="ECO:0000313" key="6">
    <source>
        <dbReference type="EMBL" id="ORX06960.1"/>
    </source>
</evidence>
<dbReference type="PROSITE" id="PS50921">
    <property type="entry name" value="ANTAR"/>
    <property type="match status" value="1"/>
</dbReference>
<dbReference type="SMART" id="SM01012">
    <property type="entry name" value="ANTAR"/>
    <property type="match status" value="1"/>
</dbReference>
<dbReference type="InterPro" id="IPR003018">
    <property type="entry name" value="GAF"/>
</dbReference>
<dbReference type="Proteomes" id="UP000193090">
    <property type="component" value="Unassembled WGS sequence"/>
</dbReference>
<evidence type="ECO:0000256" key="1">
    <source>
        <dbReference type="ARBA" id="ARBA00022679"/>
    </source>
</evidence>
<keyword evidence="4" id="KW-0804">Transcription</keyword>
<dbReference type="GO" id="GO:0016301">
    <property type="term" value="F:kinase activity"/>
    <property type="evidence" value="ECO:0007669"/>
    <property type="project" value="UniProtKB-KW"/>
</dbReference>
<evidence type="ECO:0000256" key="2">
    <source>
        <dbReference type="ARBA" id="ARBA00022777"/>
    </source>
</evidence>
<dbReference type="GO" id="GO:0003723">
    <property type="term" value="F:RNA binding"/>
    <property type="evidence" value="ECO:0007669"/>
    <property type="project" value="InterPro"/>
</dbReference>
<feature type="domain" description="ANTAR" evidence="5">
    <location>
        <begin position="170"/>
        <end position="231"/>
    </location>
</feature>
<organism evidence="6 7">
    <name type="scientific">Mycolicibacillus trivialis</name>
    <dbReference type="NCBI Taxonomy" id="1798"/>
    <lineage>
        <taxon>Bacteria</taxon>
        <taxon>Bacillati</taxon>
        <taxon>Actinomycetota</taxon>
        <taxon>Actinomycetes</taxon>
        <taxon>Mycobacteriales</taxon>
        <taxon>Mycobacteriaceae</taxon>
        <taxon>Mycolicibacillus</taxon>
    </lineage>
</organism>
<proteinExistence type="predicted"/>
<name>A0A1X2ENA9_9MYCO</name>
<dbReference type="EMBL" id="LQPZ01000013">
    <property type="protein sequence ID" value="ORX06960.1"/>
    <property type="molecule type" value="Genomic_DNA"/>
</dbReference>
<reference evidence="6 7" key="1">
    <citation type="submission" date="2016-01" db="EMBL/GenBank/DDBJ databases">
        <title>The new phylogeny of the genus Mycobacterium.</title>
        <authorList>
            <person name="Tarcisio F."/>
            <person name="Conor M."/>
            <person name="Antonella G."/>
            <person name="Elisabetta G."/>
            <person name="Giulia F.S."/>
            <person name="Sara T."/>
            <person name="Anna F."/>
            <person name="Clotilde B."/>
            <person name="Roberto B."/>
            <person name="Veronica D.S."/>
            <person name="Fabio R."/>
            <person name="Monica P."/>
            <person name="Olivier J."/>
            <person name="Enrico T."/>
            <person name="Nicola S."/>
        </authorList>
    </citation>
    <scope>NUCLEOTIDE SEQUENCE [LARGE SCALE GENOMIC DNA]</scope>
    <source>
        <strain evidence="6 7">DSM 44153</strain>
    </source>
</reference>
<evidence type="ECO:0000313" key="7">
    <source>
        <dbReference type="Proteomes" id="UP000193090"/>
    </source>
</evidence>
<dbReference type="InterPro" id="IPR036388">
    <property type="entry name" value="WH-like_DNA-bd_sf"/>
</dbReference>
<keyword evidence="1" id="KW-0808">Transferase</keyword>
<dbReference type="AlphaFoldDB" id="A0A1X2ENA9"/>
<dbReference type="InterPro" id="IPR005561">
    <property type="entry name" value="ANTAR"/>
</dbReference>
<dbReference type="STRING" id="1798.AWC30_05170"/>
<accession>A0A1X2ENA9</accession>
<keyword evidence="2" id="KW-0418">Kinase</keyword>